<dbReference type="EMBL" id="JAUSRA010000001">
    <property type="protein sequence ID" value="MDP9795926.1"/>
    <property type="molecule type" value="Genomic_DNA"/>
</dbReference>
<evidence type="ECO:0000313" key="2">
    <source>
        <dbReference type="Proteomes" id="UP001240984"/>
    </source>
</evidence>
<dbReference type="Proteomes" id="UP001240984">
    <property type="component" value="Unassembled WGS sequence"/>
</dbReference>
<sequence length="56" mass="6219">MRKIIRGSGTILCDGIDVAPEMGWKATRGMSFMQALVSGASRRRIAAAQRRRRATR</sequence>
<protein>
    <submittedName>
        <fullName evidence="1">Uncharacterized protein</fullName>
    </submittedName>
</protein>
<evidence type="ECO:0000313" key="1">
    <source>
        <dbReference type="EMBL" id="MDP9795926.1"/>
    </source>
</evidence>
<reference evidence="1 2" key="1">
    <citation type="submission" date="2023-07" db="EMBL/GenBank/DDBJ databases">
        <title>Sequencing the genomes of 1000 actinobacteria strains.</title>
        <authorList>
            <person name="Klenk H.-P."/>
        </authorList>
    </citation>
    <scope>NUCLEOTIDE SEQUENCE [LARGE SCALE GENOMIC DNA]</scope>
    <source>
        <strain evidence="1 2">DSM 44710</strain>
    </source>
</reference>
<dbReference type="RefSeq" id="WP_306832109.1">
    <property type="nucleotide sequence ID" value="NZ_JAUSRA010000001.1"/>
</dbReference>
<comment type="caution">
    <text evidence="1">The sequence shown here is derived from an EMBL/GenBank/DDBJ whole genome shotgun (WGS) entry which is preliminary data.</text>
</comment>
<proteinExistence type="predicted"/>
<name>A0ABT9MWV7_9ACTN</name>
<organism evidence="1 2">
    <name type="scientific">Catenuloplanes nepalensis</name>
    <dbReference type="NCBI Taxonomy" id="587533"/>
    <lineage>
        <taxon>Bacteria</taxon>
        <taxon>Bacillati</taxon>
        <taxon>Actinomycetota</taxon>
        <taxon>Actinomycetes</taxon>
        <taxon>Micromonosporales</taxon>
        <taxon>Micromonosporaceae</taxon>
        <taxon>Catenuloplanes</taxon>
    </lineage>
</organism>
<keyword evidence="2" id="KW-1185">Reference proteome</keyword>
<accession>A0ABT9MWV7</accession>
<gene>
    <name evidence="1" type="ORF">J2S43_004438</name>
</gene>